<dbReference type="Pfam" id="PF21018">
    <property type="entry name" value="BipA_C"/>
    <property type="match status" value="1"/>
</dbReference>
<keyword evidence="2" id="KW-0648">Protein biosynthesis</keyword>
<dbReference type="SMART" id="SM00838">
    <property type="entry name" value="EFG_C"/>
    <property type="match status" value="1"/>
</dbReference>
<feature type="domain" description="Elongation factor EFG" evidence="4">
    <location>
        <begin position="115"/>
        <end position="203"/>
    </location>
</feature>
<dbReference type="CDD" id="cd03710">
    <property type="entry name" value="BipA_TypA_C"/>
    <property type="match status" value="1"/>
</dbReference>
<dbReference type="InterPro" id="IPR047043">
    <property type="entry name" value="BipA_III"/>
</dbReference>
<protein>
    <recommendedName>
        <fullName evidence="4">Elongation factor EFG domain-containing protein</fullName>
    </recommendedName>
</protein>
<feature type="non-terminal residue" evidence="5">
    <location>
        <position position="255"/>
    </location>
</feature>
<evidence type="ECO:0000256" key="3">
    <source>
        <dbReference type="ARBA" id="ARBA00023134"/>
    </source>
</evidence>
<dbReference type="InterPro" id="IPR048876">
    <property type="entry name" value="BipA_C"/>
</dbReference>
<reference evidence="5" key="1">
    <citation type="journal article" date="2014" name="Front. Microbiol.">
        <title>High frequency of phylogenetically diverse reductive dehalogenase-homologous genes in deep subseafloor sedimentary metagenomes.</title>
        <authorList>
            <person name="Kawai M."/>
            <person name="Futagami T."/>
            <person name="Toyoda A."/>
            <person name="Takaki Y."/>
            <person name="Nishi S."/>
            <person name="Hori S."/>
            <person name="Arai W."/>
            <person name="Tsubouchi T."/>
            <person name="Morono Y."/>
            <person name="Uchiyama I."/>
            <person name="Ito T."/>
            <person name="Fujiyama A."/>
            <person name="Inagaki F."/>
            <person name="Takami H."/>
        </authorList>
    </citation>
    <scope>NUCLEOTIDE SEQUENCE</scope>
    <source>
        <strain evidence="5">Expedition CK06-06</strain>
    </source>
</reference>
<gene>
    <name evidence="5" type="ORF">S01H1_59716</name>
</gene>
<evidence type="ECO:0000259" key="4">
    <source>
        <dbReference type="SMART" id="SM00838"/>
    </source>
</evidence>
<dbReference type="PANTHER" id="PTHR43261">
    <property type="entry name" value="TRANSLATION ELONGATION FACTOR G-RELATED"/>
    <property type="match status" value="1"/>
</dbReference>
<dbReference type="InterPro" id="IPR000640">
    <property type="entry name" value="EFG_V-like"/>
</dbReference>
<evidence type="ECO:0000313" key="5">
    <source>
        <dbReference type="EMBL" id="GAG15245.1"/>
    </source>
</evidence>
<evidence type="ECO:0000256" key="1">
    <source>
        <dbReference type="ARBA" id="ARBA00022741"/>
    </source>
</evidence>
<dbReference type="Gene3D" id="3.30.70.870">
    <property type="entry name" value="Elongation Factor G (Translational Gtpase), domain 3"/>
    <property type="match status" value="1"/>
</dbReference>
<keyword evidence="1" id="KW-0547">Nucleotide-binding</keyword>
<proteinExistence type="predicted"/>
<evidence type="ECO:0000256" key="2">
    <source>
        <dbReference type="ARBA" id="ARBA00022917"/>
    </source>
</evidence>
<dbReference type="SUPFAM" id="SSF54980">
    <property type="entry name" value="EF-G C-terminal domain-like"/>
    <property type="match status" value="2"/>
</dbReference>
<dbReference type="FunFam" id="3.30.70.240:FF:000002">
    <property type="entry name" value="GTP-binding protein TypA"/>
    <property type="match status" value="1"/>
</dbReference>
<dbReference type="GO" id="GO:0005525">
    <property type="term" value="F:GTP binding"/>
    <property type="evidence" value="ECO:0007669"/>
    <property type="project" value="UniProtKB-KW"/>
</dbReference>
<dbReference type="AlphaFoldDB" id="X0VAF9"/>
<dbReference type="CDD" id="cd16263">
    <property type="entry name" value="BipA_III"/>
    <property type="match status" value="1"/>
</dbReference>
<dbReference type="FunFam" id="3.30.70.870:FF:000003">
    <property type="entry name" value="GTP-binding protein TypA"/>
    <property type="match status" value="1"/>
</dbReference>
<sequence>AVSIGDTITSPDQPDALPRIKIGEPTLRMMFGVNTSPFAGREGKYCTSRQLRERLYRELETNLSLKVQDTEAPDVFLVSGRGELHLAILIETIRRQDYEFEISKPEVITKEIDGKLMEPVEELTIDTREEYVGALMEILSARQAKLANMRNDGLGNVRLEFHIPTRGLIGFRSTFLTATQGDGIMSTLFVGYEPWYGDIISTRSGMLVASKNGTAVTYGLNNAQGRGTTFIEPGTPVYEGMIVGMNSRGDDLAVN</sequence>
<keyword evidence="3" id="KW-0342">GTP-binding</keyword>
<feature type="non-terminal residue" evidence="5">
    <location>
        <position position="1"/>
    </location>
</feature>
<dbReference type="Gene3D" id="3.30.70.240">
    <property type="match status" value="1"/>
</dbReference>
<dbReference type="Pfam" id="PF00679">
    <property type="entry name" value="EFG_C"/>
    <property type="match status" value="1"/>
</dbReference>
<dbReference type="GO" id="GO:0006412">
    <property type="term" value="P:translation"/>
    <property type="evidence" value="ECO:0007669"/>
    <property type="project" value="UniProtKB-KW"/>
</dbReference>
<organism evidence="5">
    <name type="scientific">marine sediment metagenome</name>
    <dbReference type="NCBI Taxonomy" id="412755"/>
    <lineage>
        <taxon>unclassified sequences</taxon>
        <taxon>metagenomes</taxon>
        <taxon>ecological metagenomes</taxon>
    </lineage>
</organism>
<accession>X0VAF9</accession>
<dbReference type="Gene3D" id="2.40.50.250">
    <property type="entry name" value="bipa protein"/>
    <property type="match status" value="1"/>
</dbReference>
<dbReference type="InterPro" id="IPR035651">
    <property type="entry name" value="BipA_V"/>
</dbReference>
<dbReference type="InterPro" id="IPR035647">
    <property type="entry name" value="EFG_III/V"/>
</dbReference>
<name>X0VAF9_9ZZZZ</name>
<dbReference type="InterPro" id="IPR042116">
    <property type="entry name" value="TypA/BipA_C"/>
</dbReference>
<dbReference type="GO" id="GO:0032790">
    <property type="term" value="P:ribosome disassembly"/>
    <property type="evidence" value="ECO:0007669"/>
    <property type="project" value="TreeGrafter"/>
</dbReference>
<comment type="caution">
    <text evidence="5">The sequence shown here is derived from an EMBL/GenBank/DDBJ whole genome shotgun (WGS) entry which is preliminary data.</text>
</comment>
<dbReference type="EMBL" id="BARS01039072">
    <property type="protein sequence ID" value="GAG15245.1"/>
    <property type="molecule type" value="Genomic_DNA"/>
</dbReference>
<dbReference type="PANTHER" id="PTHR43261:SF1">
    <property type="entry name" value="RIBOSOME-RELEASING FACTOR 2, MITOCHONDRIAL"/>
    <property type="match status" value="1"/>
</dbReference>